<evidence type="ECO:0000313" key="3">
    <source>
        <dbReference type="Proteomes" id="UP000830835"/>
    </source>
</evidence>
<comment type="caution">
    <text evidence="2">The sequence shown here is derived from an EMBL/GenBank/DDBJ whole genome shotgun (WGS) entry which is preliminary data.</text>
</comment>
<keyword evidence="1" id="KW-0812">Transmembrane</keyword>
<accession>A0ABT0CE38</accession>
<feature type="transmembrane region" description="Helical" evidence="1">
    <location>
        <begin position="47"/>
        <end position="71"/>
    </location>
</feature>
<keyword evidence="1" id="KW-1133">Transmembrane helix</keyword>
<name>A0ABT0CE38_THEVL</name>
<evidence type="ECO:0000313" key="2">
    <source>
        <dbReference type="EMBL" id="MCJ2544053.1"/>
    </source>
</evidence>
<gene>
    <name evidence="2" type="ORF">JX360_14260</name>
</gene>
<feature type="transmembrane region" description="Helical" evidence="1">
    <location>
        <begin position="22"/>
        <end position="41"/>
    </location>
</feature>
<organism evidence="2 3">
    <name type="scientific">Thermostichus vulcanus str. 'Rupite'</name>
    <dbReference type="NCBI Taxonomy" id="2813851"/>
    <lineage>
        <taxon>Bacteria</taxon>
        <taxon>Bacillati</taxon>
        <taxon>Cyanobacteriota</taxon>
        <taxon>Cyanophyceae</taxon>
        <taxon>Thermostichales</taxon>
        <taxon>Thermostichaceae</taxon>
        <taxon>Thermostichus</taxon>
    </lineage>
</organism>
<dbReference type="EMBL" id="JAFIRA010000045">
    <property type="protein sequence ID" value="MCJ2544053.1"/>
    <property type="molecule type" value="Genomic_DNA"/>
</dbReference>
<reference evidence="2" key="1">
    <citation type="submission" date="2021-02" db="EMBL/GenBank/DDBJ databases">
        <title>The CRISPR/cas machinery reduction and long-range gene transfer in the hot spring cyanobacterium Synechococcus.</title>
        <authorList>
            <person name="Dvorak P."/>
            <person name="Jahodarova E."/>
            <person name="Hasler P."/>
            <person name="Poulickova A."/>
        </authorList>
    </citation>
    <scope>NUCLEOTIDE SEQUENCE</scope>
    <source>
        <strain evidence="2">Rupite</strain>
    </source>
</reference>
<protein>
    <submittedName>
        <fullName evidence="2">SHOCT domain-containing protein</fullName>
    </submittedName>
</protein>
<keyword evidence="3" id="KW-1185">Reference proteome</keyword>
<keyword evidence="1" id="KW-0472">Membrane</keyword>
<dbReference type="RefSeq" id="WP_244352211.1">
    <property type="nucleotide sequence ID" value="NZ_JAFIRA010000045.1"/>
</dbReference>
<sequence length="143" mass="16601">MTESKSPSAPSPAVRRRLIREVAGWLSMLGLLIPGLQRFYMGHKRWGWGYLGVGLLVFIPSIPLQILSYALRAFCLFEGLWILTMTNADFDFRFNRDLIGLEWKSVEGRESQDPEQQLESQLKQGLITRAEYEERRQQIRKIS</sequence>
<proteinExistence type="predicted"/>
<dbReference type="Proteomes" id="UP000830835">
    <property type="component" value="Unassembled WGS sequence"/>
</dbReference>
<evidence type="ECO:0000256" key="1">
    <source>
        <dbReference type="SAM" id="Phobius"/>
    </source>
</evidence>